<dbReference type="OrthoDB" id="1974264at2"/>
<dbReference type="RefSeq" id="WP_117502438.1">
    <property type="nucleotide sequence ID" value="NZ_QTJW01000009.1"/>
</dbReference>
<dbReference type="AlphaFoldDB" id="A0A3E3DLB8"/>
<evidence type="ECO:0000313" key="1">
    <source>
        <dbReference type="EMBL" id="RGD69925.1"/>
    </source>
</evidence>
<accession>A0A3E3DLB8</accession>
<gene>
    <name evidence="1" type="ORF">DWX31_15155</name>
</gene>
<organism evidence="1 2">
    <name type="scientific">Hungatella hathewayi</name>
    <dbReference type="NCBI Taxonomy" id="154046"/>
    <lineage>
        <taxon>Bacteria</taxon>
        <taxon>Bacillati</taxon>
        <taxon>Bacillota</taxon>
        <taxon>Clostridia</taxon>
        <taxon>Lachnospirales</taxon>
        <taxon>Lachnospiraceae</taxon>
        <taxon>Hungatella</taxon>
    </lineage>
</organism>
<evidence type="ECO:0008006" key="3">
    <source>
        <dbReference type="Google" id="ProtNLM"/>
    </source>
</evidence>
<dbReference type="EMBL" id="QTJW01000009">
    <property type="protein sequence ID" value="RGD69925.1"/>
    <property type="molecule type" value="Genomic_DNA"/>
</dbReference>
<proteinExistence type="predicted"/>
<comment type="caution">
    <text evidence="1">The sequence shown here is derived from an EMBL/GenBank/DDBJ whole genome shotgun (WGS) entry which is preliminary data.</text>
</comment>
<dbReference type="InterPro" id="IPR053738">
    <property type="entry name" value="Lambda_capsid_assembly"/>
</dbReference>
<dbReference type="Gene3D" id="3.90.1690.10">
    <property type="entry name" value="phage-related protein like domain"/>
    <property type="match status" value="1"/>
</dbReference>
<dbReference type="Proteomes" id="UP000261023">
    <property type="component" value="Unassembled WGS sequence"/>
</dbReference>
<name>A0A3E3DLB8_9FIRM</name>
<protein>
    <recommendedName>
        <fullName evidence="3">Phage capsid protein</fullName>
    </recommendedName>
</protein>
<sequence>MKRTAKSIQADIAKGAFRPHTALSTMALAYYQKDTTSFAKNMFPVCPVGLSSDNYYVFDKEDLLRDNWSRKPAYGSVDPAVLSEHTENYACHVDQMIMGVDKIRQTDLDRRQGPQTKDPRQQRTKTIATQANIHQDSEFSKSFMRKGVWKNEASGTDSTAVSTGQFIKFSNGNSDPIKYFQDKVTEINQETGRTPNRLGLGVNVYNALTVHPAILDRVKYSGSTPNPAKVTLNVLAQLFEIDRVVIDRTVQNKAGLGQKADMGFINDPNAFLLAYATDTPSIDEPSAGYIFTWDMLENGMLLPILNYPGAPGTHSELVEGLMAYDMKKTADDLAFFGYDAV</sequence>
<reference evidence="1 2" key="1">
    <citation type="submission" date="2018-08" db="EMBL/GenBank/DDBJ databases">
        <title>A genome reference for cultivated species of the human gut microbiota.</title>
        <authorList>
            <person name="Zou Y."/>
            <person name="Xue W."/>
            <person name="Luo G."/>
        </authorList>
    </citation>
    <scope>NUCLEOTIDE SEQUENCE [LARGE SCALE GENOMIC DNA]</scope>
    <source>
        <strain evidence="1 2">AF19-13AC</strain>
    </source>
</reference>
<evidence type="ECO:0000313" key="2">
    <source>
        <dbReference type="Proteomes" id="UP000261023"/>
    </source>
</evidence>